<keyword evidence="1" id="KW-0175">Coiled coil</keyword>
<evidence type="ECO:0000256" key="1">
    <source>
        <dbReference type="SAM" id="Coils"/>
    </source>
</evidence>
<proteinExistence type="predicted"/>
<accession>A0A926XY44</accession>
<gene>
    <name evidence="2" type="ORF">IC229_20295</name>
</gene>
<dbReference type="RefSeq" id="WP_190888843.1">
    <property type="nucleotide sequence ID" value="NZ_JACWZY010000018.1"/>
</dbReference>
<dbReference type="Proteomes" id="UP000598820">
    <property type="component" value="Unassembled WGS sequence"/>
</dbReference>
<dbReference type="Gene3D" id="1.20.5.340">
    <property type="match status" value="1"/>
</dbReference>
<dbReference type="EMBL" id="JACWZY010000018">
    <property type="protein sequence ID" value="MBD2702998.1"/>
    <property type="molecule type" value="Genomic_DNA"/>
</dbReference>
<dbReference type="AlphaFoldDB" id="A0A926XY44"/>
<keyword evidence="3" id="KW-1185">Reference proteome</keyword>
<sequence length="129" mass="15857">MKNEERILELIAETLRSIDRHSEQFERLEAEVKQINERLDRHQQQFDRQQEQLEYNQEQIDEKREQIWTVLRMMEKQQKRLDNHGIAIESLQERTEFIHQSSLEQVKAYRTMTELLMHQNQILRDKGIL</sequence>
<evidence type="ECO:0000313" key="3">
    <source>
        <dbReference type="Proteomes" id="UP000598820"/>
    </source>
</evidence>
<feature type="coiled-coil region" evidence="1">
    <location>
        <begin position="11"/>
        <end position="94"/>
    </location>
</feature>
<protein>
    <submittedName>
        <fullName evidence="2">Uncharacterized protein</fullName>
    </submittedName>
</protein>
<organism evidence="2 3">
    <name type="scientific">Spirosoma profusum</name>
    <dbReference type="NCBI Taxonomy" id="2771354"/>
    <lineage>
        <taxon>Bacteria</taxon>
        <taxon>Pseudomonadati</taxon>
        <taxon>Bacteroidota</taxon>
        <taxon>Cytophagia</taxon>
        <taxon>Cytophagales</taxon>
        <taxon>Cytophagaceae</taxon>
        <taxon>Spirosoma</taxon>
    </lineage>
</organism>
<name>A0A926XY44_9BACT</name>
<comment type="caution">
    <text evidence="2">The sequence shown here is derived from an EMBL/GenBank/DDBJ whole genome shotgun (WGS) entry which is preliminary data.</text>
</comment>
<reference evidence="2" key="1">
    <citation type="submission" date="2020-09" db="EMBL/GenBank/DDBJ databases">
        <authorList>
            <person name="Kim M.K."/>
        </authorList>
    </citation>
    <scope>NUCLEOTIDE SEQUENCE</scope>
    <source>
        <strain evidence="2">BT702</strain>
    </source>
</reference>
<evidence type="ECO:0000313" key="2">
    <source>
        <dbReference type="EMBL" id="MBD2702998.1"/>
    </source>
</evidence>